<evidence type="ECO:0000313" key="6">
    <source>
        <dbReference type="Proteomes" id="UP001516662"/>
    </source>
</evidence>
<dbReference type="SUPFAM" id="SSF50475">
    <property type="entry name" value="FMN-binding split barrel"/>
    <property type="match status" value="1"/>
</dbReference>
<evidence type="ECO:0000256" key="2">
    <source>
        <dbReference type="ARBA" id="ARBA00022630"/>
    </source>
</evidence>
<dbReference type="RefSeq" id="WP_193535496.1">
    <property type="nucleotide sequence ID" value="NZ_JADCLJ010000019.1"/>
</dbReference>
<dbReference type="InterPro" id="IPR002563">
    <property type="entry name" value="Flavin_Rdtase-like_dom"/>
</dbReference>
<evidence type="ECO:0000259" key="4">
    <source>
        <dbReference type="SMART" id="SM00903"/>
    </source>
</evidence>
<keyword evidence="2" id="KW-0285">Flavoprotein</keyword>
<dbReference type="EMBL" id="JADCLJ010000019">
    <property type="protein sequence ID" value="MBE4908030.1"/>
    <property type="molecule type" value="Genomic_DNA"/>
</dbReference>
<proteinExistence type="inferred from homology"/>
<organism evidence="5 6">
    <name type="scientific">Litchfieldia luteola</name>
    <dbReference type="NCBI Taxonomy" id="682179"/>
    <lineage>
        <taxon>Bacteria</taxon>
        <taxon>Bacillati</taxon>
        <taxon>Bacillota</taxon>
        <taxon>Bacilli</taxon>
        <taxon>Bacillales</taxon>
        <taxon>Bacillaceae</taxon>
        <taxon>Litchfieldia</taxon>
    </lineage>
</organism>
<dbReference type="InterPro" id="IPR052174">
    <property type="entry name" value="Flavoredoxin"/>
</dbReference>
<gene>
    <name evidence="5" type="ORF">IMZ08_08190</name>
</gene>
<name>A0ABR9QHR4_9BACI</name>
<comment type="similarity">
    <text evidence="3">Belongs to the flavoredoxin family.</text>
</comment>
<evidence type="ECO:0000313" key="5">
    <source>
        <dbReference type="EMBL" id="MBE4908030.1"/>
    </source>
</evidence>
<keyword evidence="6" id="KW-1185">Reference proteome</keyword>
<feature type="domain" description="Flavin reductase like" evidence="4">
    <location>
        <begin position="10"/>
        <end position="150"/>
    </location>
</feature>
<dbReference type="SMART" id="SM00903">
    <property type="entry name" value="Flavin_Reduct"/>
    <property type="match status" value="1"/>
</dbReference>
<reference evidence="5 6" key="1">
    <citation type="submission" date="2020-10" db="EMBL/GenBank/DDBJ databases">
        <title>Bacillus sp. HD4P25, an endophyte from a halophyte.</title>
        <authorList>
            <person name="Sun J.-Q."/>
        </authorList>
    </citation>
    <scope>NUCLEOTIDE SEQUENCE [LARGE SCALE GENOMIC DNA]</scope>
    <source>
        <strain evidence="5 6">YIM 93174</strain>
    </source>
</reference>
<dbReference type="InterPro" id="IPR012349">
    <property type="entry name" value="Split_barrel_FMN-bd"/>
</dbReference>
<dbReference type="Gene3D" id="2.30.110.10">
    <property type="entry name" value="Electron Transport, Fmn-binding Protein, Chain A"/>
    <property type="match status" value="1"/>
</dbReference>
<evidence type="ECO:0000256" key="1">
    <source>
        <dbReference type="ARBA" id="ARBA00001917"/>
    </source>
</evidence>
<evidence type="ECO:0000256" key="3">
    <source>
        <dbReference type="ARBA" id="ARBA00038054"/>
    </source>
</evidence>
<dbReference type="PANTHER" id="PTHR43567:SF1">
    <property type="entry name" value="FLAVOREDOXIN"/>
    <property type="match status" value="1"/>
</dbReference>
<protein>
    <submittedName>
        <fullName evidence="5">Flavin reductase family protein</fullName>
    </submittedName>
</protein>
<dbReference type="PANTHER" id="PTHR43567">
    <property type="entry name" value="FLAVOREDOXIN-RELATED-RELATED"/>
    <property type="match status" value="1"/>
</dbReference>
<dbReference type="Pfam" id="PF01613">
    <property type="entry name" value="Flavin_Reduct"/>
    <property type="match status" value="1"/>
</dbReference>
<comment type="caution">
    <text evidence="5">The sequence shown here is derived from an EMBL/GenBank/DDBJ whole genome shotgun (WGS) entry which is preliminary data.</text>
</comment>
<sequence>MLKAMNQTVMHSYPGMVALVTAKYNDKQNIMAAGWHSYISYEPPIYGVSIAKERYTYDLIANSKEFAINFVSAEHVHYIQHCGITSGRDTDKFSELGIKIQTGKTISAPILSEAYVAYECRVTNIIPLGDHDWIVGNITQFYKDENKFASNGLPDFSEISIPLYLGRSKYKLLNKQDDTIDLYTKD</sequence>
<accession>A0ABR9QHR4</accession>
<comment type="cofactor">
    <cofactor evidence="1">
        <name>FMN</name>
        <dbReference type="ChEBI" id="CHEBI:58210"/>
    </cofactor>
</comment>
<dbReference type="Proteomes" id="UP001516662">
    <property type="component" value="Unassembled WGS sequence"/>
</dbReference>